<dbReference type="GO" id="GO:0044773">
    <property type="term" value="P:mitotic DNA damage checkpoint signaling"/>
    <property type="evidence" value="ECO:0007669"/>
    <property type="project" value="TreeGrafter"/>
</dbReference>
<dbReference type="Gene3D" id="1.10.510.10">
    <property type="entry name" value="Transferase(Phosphotransferase) domain 1"/>
    <property type="match status" value="1"/>
</dbReference>
<dbReference type="InterPro" id="IPR008271">
    <property type="entry name" value="Ser/Thr_kinase_AS"/>
</dbReference>
<dbReference type="PROSITE" id="PS50011">
    <property type="entry name" value="PROTEIN_KINASE_DOM"/>
    <property type="match status" value="1"/>
</dbReference>
<name>A0AAD4F9A9_9PLEO</name>
<evidence type="ECO:0000259" key="1">
    <source>
        <dbReference type="PROSITE" id="PS50011"/>
    </source>
</evidence>
<gene>
    <name evidence="2" type="ORF">G6011_07203</name>
</gene>
<dbReference type="PANTHER" id="PTHR44167">
    <property type="entry name" value="OVARIAN-SPECIFIC SERINE/THREONINE-PROTEIN KINASE LOK-RELATED"/>
    <property type="match status" value="1"/>
</dbReference>
<reference evidence="2" key="1">
    <citation type="submission" date="2021-07" db="EMBL/GenBank/DDBJ databases">
        <title>Genome Resource of American Ginseng Black Spot Pathogen Alternaria panax.</title>
        <authorList>
            <person name="Qiu C."/>
            <person name="Wang W."/>
            <person name="Liu Z."/>
        </authorList>
    </citation>
    <scope>NUCLEOTIDE SEQUENCE</scope>
    <source>
        <strain evidence="2">BNCC115425</strain>
    </source>
</reference>
<protein>
    <recommendedName>
        <fullName evidence="1">Protein kinase domain-containing protein</fullName>
    </recommendedName>
</protein>
<evidence type="ECO:0000313" key="3">
    <source>
        <dbReference type="Proteomes" id="UP001199106"/>
    </source>
</evidence>
<sequence length="346" mass="39542">MSQTSLQDPITRNKTRMVQSFDIDDLKLYERFSKLFIQKHRLGDGGDGIVHAYEHKSSKVLVAVKTPLPSTSSSAMSKAIKRLEVEIENLSILQQHEHIVGMLAFSYIPVVPAIFLPLCELGDLNNYVSIWKHKQGKQGKVIKHTSEVAIWKFLHDMALALDYLHNKCGNYGYTHNDIKPDNILVDLPNGWKKEDGVPDEPVFRLTDFARMTRNHPTESAQPTRFCGTPEYAPPFSEQGTLRPSGDIWALGSTLQTLALGIYPIQSHEAFVADRRREGKAAPILVDRGAWKRSYWRHLIPTTFRPLSATKEELMKDFDVQDSIVIEEFYPNRPWEHKPYSKQLDEC</sequence>
<dbReference type="EMBL" id="JAANER010000010">
    <property type="protein sequence ID" value="KAG9185872.1"/>
    <property type="molecule type" value="Genomic_DNA"/>
</dbReference>
<dbReference type="AlphaFoldDB" id="A0AAD4F9A9"/>
<dbReference type="GO" id="GO:0004674">
    <property type="term" value="F:protein serine/threonine kinase activity"/>
    <property type="evidence" value="ECO:0007669"/>
    <property type="project" value="TreeGrafter"/>
</dbReference>
<proteinExistence type="predicted"/>
<dbReference type="InterPro" id="IPR000719">
    <property type="entry name" value="Prot_kinase_dom"/>
</dbReference>
<dbReference type="SUPFAM" id="SSF56112">
    <property type="entry name" value="Protein kinase-like (PK-like)"/>
    <property type="match status" value="1"/>
</dbReference>
<dbReference type="GO" id="GO:0005737">
    <property type="term" value="C:cytoplasm"/>
    <property type="evidence" value="ECO:0007669"/>
    <property type="project" value="TreeGrafter"/>
</dbReference>
<feature type="domain" description="Protein kinase" evidence="1">
    <location>
        <begin position="36"/>
        <end position="346"/>
    </location>
</feature>
<accession>A0AAD4F9A9</accession>
<dbReference type="GO" id="GO:0005524">
    <property type="term" value="F:ATP binding"/>
    <property type="evidence" value="ECO:0007669"/>
    <property type="project" value="InterPro"/>
</dbReference>
<dbReference type="InterPro" id="IPR011009">
    <property type="entry name" value="Kinase-like_dom_sf"/>
</dbReference>
<dbReference type="SMART" id="SM00220">
    <property type="entry name" value="S_TKc"/>
    <property type="match status" value="1"/>
</dbReference>
<comment type="caution">
    <text evidence="2">The sequence shown here is derived from an EMBL/GenBank/DDBJ whole genome shotgun (WGS) entry which is preliminary data.</text>
</comment>
<dbReference type="GO" id="GO:0005634">
    <property type="term" value="C:nucleus"/>
    <property type="evidence" value="ECO:0007669"/>
    <property type="project" value="TreeGrafter"/>
</dbReference>
<dbReference type="Proteomes" id="UP001199106">
    <property type="component" value="Unassembled WGS sequence"/>
</dbReference>
<dbReference type="PANTHER" id="PTHR44167:SF24">
    <property type="entry name" value="SERINE_THREONINE-PROTEIN KINASE CHK2"/>
    <property type="match status" value="1"/>
</dbReference>
<evidence type="ECO:0000313" key="2">
    <source>
        <dbReference type="EMBL" id="KAG9185872.1"/>
    </source>
</evidence>
<dbReference type="PROSITE" id="PS00108">
    <property type="entry name" value="PROTEIN_KINASE_ST"/>
    <property type="match status" value="1"/>
</dbReference>
<dbReference type="Pfam" id="PF00069">
    <property type="entry name" value="Pkinase"/>
    <property type="match status" value="1"/>
</dbReference>
<organism evidence="2 3">
    <name type="scientific">Alternaria panax</name>
    <dbReference type="NCBI Taxonomy" id="48097"/>
    <lineage>
        <taxon>Eukaryota</taxon>
        <taxon>Fungi</taxon>
        <taxon>Dikarya</taxon>
        <taxon>Ascomycota</taxon>
        <taxon>Pezizomycotina</taxon>
        <taxon>Dothideomycetes</taxon>
        <taxon>Pleosporomycetidae</taxon>
        <taxon>Pleosporales</taxon>
        <taxon>Pleosporineae</taxon>
        <taxon>Pleosporaceae</taxon>
        <taxon>Alternaria</taxon>
        <taxon>Alternaria sect. Panax</taxon>
    </lineage>
</organism>
<dbReference type="CDD" id="cd00180">
    <property type="entry name" value="PKc"/>
    <property type="match status" value="1"/>
</dbReference>
<keyword evidence="3" id="KW-1185">Reference proteome</keyword>